<organism evidence="1 2">
    <name type="scientific">Prauserella endophytica</name>
    <dbReference type="NCBI Taxonomy" id="1592324"/>
    <lineage>
        <taxon>Bacteria</taxon>
        <taxon>Bacillati</taxon>
        <taxon>Actinomycetota</taxon>
        <taxon>Actinomycetes</taxon>
        <taxon>Pseudonocardiales</taxon>
        <taxon>Pseudonocardiaceae</taxon>
        <taxon>Prauserella</taxon>
        <taxon>Prauserella coralliicola group</taxon>
    </lineage>
</organism>
<dbReference type="RefSeq" id="WP_137097581.1">
    <property type="nucleotide sequence ID" value="NZ_SWMS01000066.1"/>
</dbReference>
<dbReference type="Proteomes" id="UP000309992">
    <property type="component" value="Unassembled WGS sequence"/>
</dbReference>
<reference evidence="1 2" key="1">
    <citation type="journal article" date="2015" name="Antonie Van Leeuwenhoek">
        <title>Prauserella endophytica sp. nov., an endophytic actinobacterium isolated from Tamarix taklamakanensis.</title>
        <authorList>
            <person name="Liu J.M."/>
            <person name="Habden X."/>
            <person name="Guo L."/>
            <person name="Tuo L."/>
            <person name="Jiang Z.K."/>
            <person name="Liu S.W."/>
            <person name="Liu X.F."/>
            <person name="Chen L."/>
            <person name="Li R.F."/>
            <person name="Zhang Y.Q."/>
            <person name="Sun C.H."/>
        </authorList>
    </citation>
    <scope>NUCLEOTIDE SEQUENCE [LARGE SCALE GENOMIC DNA]</scope>
    <source>
        <strain evidence="1 2">CGMCC 4.7182</strain>
    </source>
</reference>
<evidence type="ECO:0000313" key="2">
    <source>
        <dbReference type="Proteomes" id="UP000309992"/>
    </source>
</evidence>
<name>A0ABY2RRV6_9PSEU</name>
<proteinExistence type="predicted"/>
<gene>
    <name evidence="1" type="ORF">FCN18_38780</name>
</gene>
<sequence>MVGSYQEGEEALTELVRMRPEWRDQILRMVPDDDTVTHHWSTIARGNIHTLSDHEHVWILIAPQLAIERGHNILNDQQVAALGAALYLVRPHLHPEDLSYHVQSMSRWAVEEIRNGLPSAGPATAAIGARAQMFRQIARRDWMDRLEEPLRYSLTKSNSPERRAMDWTNIPPLNQVIGRMLRGGATARVYFCDAAFAPAEPDSPLLGMYRALDHALVGPDADIAEALYRPLHSALKTLLEKYRGNL</sequence>
<evidence type="ECO:0000313" key="1">
    <source>
        <dbReference type="EMBL" id="TKG57677.1"/>
    </source>
</evidence>
<accession>A0ABY2RRV6</accession>
<dbReference type="EMBL" id="SWMS01000066">
    <property type="protein sequence ID" value="TKG57677.1"/>
    <property type="molecule type" value="Genomic_DNA"/>
</dbReference>
<comment type="caution">
    <text evidence="1">The sequence shown here is derived from an EMBL/GenBank/DDBJ whole genome shotgun (WGS) entry which is preliminary data.</text>
</comment>
<protein>
    <submittedName>
        <fullName evidence="1">Uncharacterized protein</fullName>
    </submittedName>
</protein>
<keyword evidence="2" id="KW-1185">Reference proteome</keyword>